<feature type="transmembrane region" description="Helical" evidence="1">
    <location>
        <begin position="6"/>
        <end position="24"/>
    </location>
</feature>
<evidence type="ECO:0000313" key="3">
    <source>
        <dbReference type="Proteomes" id="UP000273083"/>
    </source>
</evidence>
<keyword evidence="3" id="KW-1185">Reference proteome</keyword>
<dbReference type="AlphaFoldDB" id="A0A3N1XUD3"/>
<evidence type="ECO:0000256" key="1">
    <source>
        <dbReference type="SAM" id="Phobius"/>
    </source>
</evidence>
<keyword evidence="1" id="KW-0472">Membrane</keyword>
<sequence>MLWGILFIMVGIIGLVLLRKNIYTKGQLLNDLGTKVPFKAVLIKLLKALTIAPFALSLIVGILLFAAIFF</sequence>
<keyword evidence="1" id="KW-0812">Transmembrane</keyword>
<reference evidence="2 3" key="1">
    <citation type="submission" date="2018-11" db="EMBL/GenBank/DDBJ databases">
        <title>Genomic Encyclopedia of Type Strains, Phase IV (KMG-IV): sequencing the most valuable type-strain genomes for metagenomic binning, comparative biology and taxonomic classification.</title>
        <authorList>
            <person name="Goeker M."/>
        </authorList>
    </citation>
    <scope>NUCLEOTIDE SEQUENCE [LARGE SCALE GENOMIC DNA]</scope>
    <source>
        <strain evidence="2 3">DSM 26537</strain>
    </source>
</reference>
<dbReference type="EMBL" id="RJVG01000004">
    <property type="protein sequence ID" value="ROR28497.1"/>
    <property type="molecule type" value="Genomic_DNA"/>
</dbReference>
<accession>A0A3N1XUD3</accession>
<evidence type="ECO:0000313" key="2">
    <source>
        <dbReference type="EMBL" id="ROR28497.1"/>
    </source>
</evidence>
<comment type="caution">
    <text evidence="2">The sequence shown here is derived from an EMBL/GenBank/DDBJ whole genome shotgun (WGS) entry which is preliminary data.</text>
</comment>
<dbReference type="Proteomes" id="UP000273083">
    <property type="component" value="Unassembled WGS sequence"/>
</dbReference>
<gene>
    <name evidence="2" type="ORF">EDD66_10479</name>
</gene>
<organism evidence="2 3">
    <name type="scientific">Mobilisporobacter senegalensis</name>
    <dbReference type="NCBI Taxonomy" id="1329262"/>
    <lineage>
        <taxon>Bacteria</taxon>
        <taxon>Bacillati</taxon>
        <taxon>Bacillota</taxon>
        <taxon>Clostridia</taxon>
        <taxon>Lachnospirales</taxon>
        <taxon>Lachnospiraceae</taxon>
        <taxon>Mobilisporobacter</taxon>
    </lineage>
</organism>
<protein>
    <submittedName>
        <fullName evidence="2">Uncharacterized protein</fullName>
    </submittedName>
</protein>
<name>A0A3N1XUD3_9FIRM</name>
<feature type="transmembrane region" description="Helical" evidence="1">
    <location>
        <begin position="45"/>
        <end position="69"/>
    </location>
</feature>
<proteinExistence type="predicted"/>
<keyword evidence="1" id="KW-1133">Transmembrane helix</keyword>